<dbReference type="Proteomes" id="UP000308978">
    <property type="component" value="Unassembled WGS sequence"/>
</dbReference>
<keyword evidence="1" id="KW-0812">Transmembrane</keyword>
<dbReference type="EMBL" id="SSTJ01000006">
    <property type="protein sequence ID" value="THG37405.1"/>
    <property type="molecule type" value="Genomic_DNA"/>
</dbReference>
<feature type="transmembrane region" description="Helical" evidence="1">
    <location>
        <begin position="61"/>
        <end position="81"/>
    </location>
</feature>
<sequence length="263" mass="28774">MAVSLSDEMQRAFLSPLFLGGVAVAFTGILFSGAFDLSISEVSRMDALSVFRYAYCFNNSFWFVVVGAALPYAGSFCEDYSSGRLCLLLVRERRWRYLSEKFVACVVSGGAVVVLSCSLFLVLCTALCPELVSVETGEWQYLAGHEPFIEVLLEGNAILYWVLFCCAQFCYGAFWAALGFTASLFALYRYAAYAAPFIGAIALVQIIHFGAWPVQLNLASLAYSQSFGGTTQTMLVIAGVYGLAMLLMLAACYGRLRTVMAHE</sequence>
<name>A0A4S4G483_9ACTN</name>
<dbReference type="RefSeq" id="WP_136434388.1">
    <property type="nucleotide sequence ID" value="NZ_JANJZG010000008.1"/>
</dbReference>
<gene>
    <name evidence="2" type="ORF">E5986_06510</name>
</gene>
<feature type="transmembrane region" description="Helical" evidence="1">
    <location>
        <begin position="232"/>
        <end position="253"/>
    </location>
</feature>
<protein>
    <submittedName>
        <fullName evidence="2">Uncharacterized protein</fullName>
    </submittedName>
</protein>
<feature type="transmembrane region" description="Helical" evidence="1">
    <location>
        <begin position="190"/>
        <end position="212"/>
    </location>
</feature>
<evidence type="ECO:0000313" key="2">
    <source>
        <dbReference type="EMBL" id="THG37405.1"/>
    </source>
</evidence>
<keyword evidence="1" id="KW-1133">Transmembrane helix</keyword>
<evidence type="ECO:0000256" key="1">
    <source>
        <dbReference type="SAM" id="Phobius"/>
    </source>
</evidence>
<feature type="transmembrane region" description="Helical" evidence="1">
    <location>
        <begin position="158"/>
        <end position="178"/>
    </location>
</feature>
<proteinExistence type="predicted"/>
<organism evidence="2 3">
    <name type="scientific">Adlercreutzia caecimuris</name>
    <dbReference type="NCBI Taxonomy" id="671266"/>
    <lineage>
        <taxon>Bacteria</taxon>
        <taxon>Bacillati</taxon>
        <taxon>Actinomycetota</taxon>
        <taxon>Coriobacteriia</taxon>
        <taxon>Eggerthellales</taxon>
        <taxon>Eggerthellaceae</taxon>
        <taxon>Adlercreutzia</taxon>
    </lineage>
</organism>
<accession>A0A4S4G483</accession>
<feature type="transmembrane region" description="Helical" evidence="1">
    <location>
        <begin position="12"/>
        <end position="35"/>
    </location>
</feature>
<comment type="caution">
    <text evidence="2">The sequence shown here is derived from an EMBL/GenBank/DDBJ whole genome shotgun (WGS) entry which is preliminary data.</text>
</comment>
<evidence type="ECO:0000313" key="3">
    <source>
        <dbReference type="Proteomes" id="UP000308978"/>
    </source>
</evidence>
<keyword evidence="1" id="KW-0472">Membrane</keyword>
<feature type="transmembrane region" description="Helical" evidence="1">
    <location>
        <begin position="102"/>
        <end position="123"/>
    </location>
</feature>
<reference evidence="2 3" key="1">
    <citation type="submission" date="2019-04" db="EMBL/GenBank/DDBJ databases">
        <title>Microbes associate with the intestines of laboratory mice.</title>
        <authorList>
            <person name="Navarre W."/>
            <person name="Wong E."/>
            <person name="Huang K.C."/>
            <person name="Tropini C."/>
            <person name="Ng K."/>
            <person name="Yu B."/>
        </authorList>
    </citation>
    <scope>NUCLEOTIDE SEQUENCE [LARGE SCALE GENOMIC DNA]</scope>
    <source>
        <strain evidence="2 3">NM80_B27</strain>
    </source>
</reference>
<dbReference type="AlphaFoldDB" id="A0A4S4G483"/>